<proteinExistence type="predicted"/>
<accession>A0A367KL73</accession>
<evidence type="ECO:0000256" key="1">
    <source>
        <dbReference type="SAM" id="MobiDB-lite"/>
    </source>
</evidence>
<dbReference type="EMBL" id="PJQM01001208">
    <property type="protein sequence ID" value="RCI02927.1"/>
    <property type="molecule type" value="Genomic_DNA"/>
</dbReference>
<feature type="compositionally biased region" description="Low complexity" evidence="1">
    <location>
        <begin position="1"/>
        <end position="16"/>
    </location>
</feature>
<feature type="compositionally biased region" description="Low complexity" evidence="1">
    <location>
        <begin position="24"/>
        <end position="34"/>
    </location>
</feature>
<feature type="non-terminal residue" evidence="2">
    <location>
        <position position="164"/>
    </location>
</feature>
<feature type="compositionally biased region" description="Basic and acidic residues" evidence="1">
    <location>
        <begin position="38"/>
        <end position="50"/>
    </location>
</feature>
<sequence length="164" mass="18727">MTDKPTSLLPPQALLSTPPPPLPSTEDTSTLLSPWWSEEPHRSSPQESTHQWKERCMLLAFTELEKQQQKEEDITKKSTGQDAQKELLDIFDQSKDCRMVCFLRASRELSKPSLNPFHGTFVSVAKTPKRCKEHLLDAGNMSKKSFSDYYTMELGHELSHSGEY</sequence>
<feature type="region of interest" description="Disordered" evidence="1">
    <location>
        <begin position="1"/>
        <end position="50"/>
    </location>
</feature>
<evidence type="ECO:0000313" key="2">
    <source>
        <dbReference type="EMBL" id="RCI02927.1"/>
    </source>
</evidence>
<keyword evidence="3" id="KW-1185">Reference proteome</keyword>
<protein>
    <submittedName>
        <fullName evidence="2">Uncharacterized protein</fullName>
    </submittedName>
</protein>
<comment type="caution">
    <text evidence="2">The sequence shown here is derived from an EMBL/GenBank/DDBJ whole genome shotgun (WGS) entry which is preliminary data.</text>
</comment>
<dbReference type="AlphaFoldDB" id="A0A367KL73"/>
<dbReference type="Proteomes" id="UP000253551">
    <property type="component" value="Unassembled WGS sequence"/>
</dbReference>
<reference evidence="2 3" key="1">
    <citation type="journal article" date="2018" name="G3 (Bethesda)">
        <title>Phylogenetic and Phylogenomic Definition of Rhizopus Species.</title>
        <authorList>
            <person name="Gryganskyi A.P."/>
            <person name="Golan J."/>
            <person name="Dolatabadi S."/>
            <person name="Mondo S."/>
            <person name="Robb S."/>
            <person name="Idnurm A."/>
            <person name="Muszewska A."/>
            <person name="Steczkiewicz K."/>
            <person name="Masonjones S."/>
            <person name="Liao H.L."/>
            <person name="Gajdeczka M.T."/>
            <person name="Anike F."/>
            <person name="Vuek A."/>
            <person name="Anishchenko I.M."/>
            <person name="Voigt K."/>
            <person name="de Hoog G.S."/>
            <person name="Smith M.E."/>
            <person name="Heitman J."/>
            <person name="Vilgalys R."/>
            <person name="Stajich J.E."/>
        </authorList>
    </citation>
    <scope>NUCLEOTIDE SEQUENCE [LARGE SCALE GENOMIC DNA]</scope>
    <source>
        <strain evidence="2 3">LSU 92-RS-03</strain>
    </source>
</reference>
<gene>
    <name evidence="2" type="ORF">CU098_012494</name>
</gene>
<organism evidence="2 3">
    <name type="scientific">Rhizopus stolonifer</name>
    <name type="common">Rhizopus nigricans</name>
    <dbReference type="NCBI Taxonomy" id="4846"/>
    <lineage>
        <taxon>Eukaryota</taxon>
        <taxon>Fungi</taxon>
        <taxon>Fungi incertae sedis</taxon>
        <taxon>Mucoromycota</taxon>
        <taxon>Mucoromycotina</taxon>
        <taxon>Mucoromycetes</taxon>
        <taxon>Mucorales</taxon>
        <taxon>Mucorineae</taxon>
        <taxon>Rhizopodaceae</taxon>
        <taxon>Rhizopus</taxon>
    </lineage>
</organism>
<name>A0A367KL73_RHIST</name>
<evidence type="ECO:0000313" key="3">
    <source>
        <dbReference type="Proteomes" id="UP000253551"/>
    </source>
</evidence>
<dbReference type="OrthoDB" id="5569779at2759"/>